<reference evidence="1 2" key="1">
    <citation type="journal article" date="2019" name="Nat. Microbiol.">
        <title>Mediterranean grassland soil C-N compound turnover is dependent on rainfall and depth, and is mediated by genomically divergent microorganisms.</title>
        <authorList>
            <person name="Diamond S."/>
            <person name="Andeer P.F."/>
            <person name="Li Z."/>
            <person name="Crits-Christoph A."/>
            <person name="Burstein D."/>
            <person name="Anantharaman K."/>
            <person name="Lane K.R."/>
            <person name="Thomas B.C."/>
            <person name="Pan C."/>
            <person name="Northen T.R."/>
            <person name="Banfield J.F."/>
        </authorList>
    </citation>
    <scope>NUCLEOTIDE SEQUENCE [LARGE SCALE GENOMIC DNA]</scope>
    <source>
        <strain evidence="1">NP_4</strain>
    </source>
</reference>
<sequence length="39" mass="3835">MRTLISAASGLIGSAVSAALSADGHTVVRLVRRSPGAGE</sequence>
<proteinExistence type="predicted"/>
<feature type="non-terminal residue" evidence="1">
    <location>
        <position position="39"/>
    </location>
</feature>
<accession>A0A537KG77</accession>
<dbReference type="Proteomes" id="UP000319353">
    <property type="component" value="Unassembled WGS sequence"/>
</dbReference>
<dbReference type="EMBL" id="VBAL01000316">
    <property type="protein sequence ID" value="TMI94733.1"/>
    <property type="molecule type" value="Genomic_DNA"/>
</dbReference>
<dbReference type="SUPFAM" id="SSF51735">
    <property type="entry name" value="NAD(P)-binding Rossmann-fold domains"/>
    <property type="match status" value="1"/>
</dbReference>
<dbReference type="AlphaFoldDB" id="A0A537KG77"/>
<dbReference type="InterPro" id="IPR036291">
    <property type="entry name" value="NAD(P)-bd_dom_sf"/>
</dbReference>
<evidence type="ECO:0000313" key="2">
    <source>
        <dbReference type="Proteomes" id="UP000319353"/>
    </source>
</evidence>
<name>A0A537KG77_9BACT</name>
<gene>
    <name evidence="1" type="ORF">E6H01_14755</name>
</gene>
<protein>
    <submittedName>
        <fullName evidence="1">Epimerase</fullName>
    </submittedName>
</protein>
<organism evidence="1 2">
    <name type="scientific">Candidatus Segetimicrobium genomatis</name>
    <dbReference type="NCBI Taxonomy" id="2569760"/>
    <lineage>
        <taxon>Bacteria</taxon>
        <taxon>Bacillati</taxon>
        <taxon>Candidatus Sysuimicrobiota</taxon>
        <taxon>Candidatus Sysuimicrobiia</taxon>
        <taxon>Candidatus Sysuimicrobiales</taxon>
        <taxon>Candidatus Segetimicrobiaceae</taxon>
        <taxon>Candidatus Segetimicrobium</taxon>
    </lineage>
</organism>
<comment type="caution">
    <text evidence="1">The sequence shown here is derived from an EMBL/GenBank/DDBJ whole genome shotgun (WGS) entry which is preliminary data.</text>
</comment>
<dbReference type="Gene3D" id="3.40.50.720">
    <property type="entry name" value="NAD(P)-binding Rossmann-like Domain"/>
    <property type="match status" value="1"/>
</dbReference>
<evidence type="ECO:0000313" key="1">
    <source>
        <dbReference type="EMBL" id="TMI94733.1"/>
    </source>
</evidence>